<feature type="domain" description="3-beta hydroxysteroid dehydrogenase/isomerase" evidence="4">
    <location>
        <begin position="7"/>
        <end position="282"/>
    </location>
</feature>
<evidence type="ECO:0000256" key="1">
    <source>
        <dbReference type="ARBA" id="ARBA00009219"/>
    </source>
</evidence>
<keyword evidence="5" id="KW-1185">Reference proteome</keyword>
<dbReference type="InterPro" id="IPR036291">
    <property type="entry name" value="NAD(P)-bd_dom_sf"/>
</dbReference>
<dbReference type="PANTHER" id="PTHR43245">
    <property type="entry name" value="BIFUNCTIONAL POLYMYXIN RESISTANCE PROTEIN ARNA"/>
    <property type="match status" value="1"/>
</dbReference>
<accession>A0A1I7YSL4</accession>
<evidence type="ECO:0000256" key="3">
    <source>
        <dbReference type="RuleBase" id="RU004475"/>
    </source>
</evidence>
<dbReference type="GO" id="GO:0006694">
    <property type="term" value="P:steroid biosynthetic process"/>
    <property type="evidence" value="ECO:0007669"/>
    <property type="project" value="InterPro"/>
</dbReference>
<dbReference type="InterPro" id="IPR002225">
    <property type="entry name" value="3Beta_OHSteriod_DH/Estase"/>
</dbReference>
<sequence>MASHTVLITGGSGFLAQHLVRYLQEHATDQIREIRCVDRKKYASLFDCPGNIPVKHFGVDIKKGHEERLDEALHGVSTVFHCAGKSFEFLHNLENDFRDDYFRDNLAATELVVEAMERQRVPNLIFVGDAYANIPTGDNYGLSEEIHSGLPKSYVLGPYGESKIRAELVGRKACEREHADGYSMNGVFLRPTIIYGEGRTNLTAAMLSLCKQYKNMPHIEGTNRGLHQFIYAGNLAGMMYQAMKKLLENPKRVNGEYMFCMDTSAAIDFKNFIRPYIEACSFRMERDCKYFHAFFISFYHELCYRIGSKQADQQLSLMGMRFLCGWSMGFSSRKLRLLLDYVPEFNQADSMKRSVEWFAKKHATPTSKDRPVTTDRNQG</sequence>
<dbReference type="GO" id="GO:0016616">
    <property type="term" value="F:oxidoreductase activity, acting on the CH-OH group of donors, NAD or NADP as acceptor"/>
    <property type="evidence" value="ECO:0007669"/>
    <property type="project" value="InterPro"/>
</dbReference>
<dbReference type="AlphaFoldDB" id="A0A1I7YSL4"/>
<evidence type="ECO:0000256" key="2">
    <source>
        <dbReference type="ARBA" id="ARBA00023002"/>
    </source>
</evidence>
<dbReference type="SUPFAM" id="SSF51735">
    <property type="entry name" value="NAD(P)-binding Rossmann-fold domains"/>
    <property type="match status" value="1"/>
</dbReference>
<evidence type="ECO:0000313" key="5">
    <source>
        <dbReference type="Proteomes" id="UP000095287"/>
    </source>
</evidence>
<dbReference type="InterPro" id="IPR050177">
    <property type="entry name" value="Lipid_A_modif_metabolic_enz"/>
</dbReference>
<dbReference type="Pfam" id="PF01073">
    <property type="entry name" value="3Beta_HSD"/>
    <property type="match status" value="1"/>
</dbReference>
<organism evidence="5 6">
    <name type="scientific">Steinernema glaseri</name>
    <dbReference type="NCBI Taxonomy" id="37863"/>
    <lineage>
        <taxon>Eukaryota</taxon>
        <taxon>Metazoa</taxon>
        <taxon>Ecdysozoa</taxon>
        <taxon>Nematoda</taxon>
        <taxon>Chromadorea</taxon>
        <taxon>Rhabditida</taxon>
        <taxon>Tylenchina</taxon>
        <taxon>Panagrolaimomorpha</taxon>
        <taxon>Strongyloidoidea</taxon>
        <taxon>Steinernematidae</taxon>
        <taxon>Steinernema</taxon>
    </lineage>
</organism>
<keyword evidence="2 3" id="KW-0560">Oxidoreductase</keyword>
<reference evidence="6" key="1">
    <citation type="submission" date="2016-11" db="UniProtKB">
        <authorList>
            <consortium name="WormBaseParasite"/>
        </authorList>
    </citation>
    <scope>IDENTIFICATION</scope>
</reference>
<proteinExistence type="inferred from homology"/>
<name>A0A1I7YSL4_9BILA</name>
<protein>
    <submittedName>
        <fullName evidence="6">3Beta_HSD domain-containing protein</fullName>
    </submittedName>
</protein>
<evidence type="ECO:0000313" key="6">
    <source>
        <dbReference type="WBParaSite" id="L893_g19075.t1"/>
    </source>
</evidence>
<dbReference type="PANTHER" id="PTHR43245:SF51">
    <property type="entry name" value="SHORT CHAIN DEHYDROGENASE_REDUCTASE FAMILY 42E, MEMBER 2"/>
    <property type="match status" value="1"/>
</dbReference>
<dbReference type="WBParaSite" id="L893_g19075.t1">
    <property type="protein sequence ID" value="L893_g19075.t1"/>
    <property type="gene ID" value="L893_g19075"/>
</dbReference>
<evidence type="ECO:0000259" key="4">
    <source>
        <dbReference type="Pfam" id="PF01073"/>
    </source>
</evidence>
<dbReference type="Gene3D" id="3.40.50.720">
    <property type="entry name" value="NAD(P)-binding Rossmann-like Domain"/>
    <property type="match status" value="1"/>
</dbReference>
<dbReference type="Proteomes" id="UP000095287">
    <property type="component" value="Unplaced"/>
</dbReference>
<comment type="similarity">
    <text evidence="1 3">Belongs to the 3-beta-HSD family.</text>
</comment>